<dbReference type="EMBL" id="UYRU01043500">
    <property type="protein sequence ID" value="VDK82361.1"/>
    <property type="molecule type" value="Genomic_DNA"/>
</dbReference>
<dbReference type="PRINTS" id="PR00480">
    <property type="entry name" value="ASTACIN"/>
</dbReference>
<accession>A0A3P6UXU1</accession>
<evidence type="ECO:0000256" key="2">
    <source>
        <dbReference type="ARBA" id="ARBA00022723"/>
    </source>
</evidence>
<dbReference type="SUPFAM" id="SSF49854">
    <property type="entry name" value="Spermadhesin, CUB domain"/>
    <property type="match status" value="2"/>
</dbReference>
<evidence type="ECO:0000313" key="13">
    <source>
        <dbReference type="Proteomes" id="UP000281553"/>
    </source>
</evidence>
<dbReference type="InterPro" id="IPR024079">
    <property type="entry name" value="MetalloPept_cat_dom_sf"/>
</dbReference>
<dbReference type="CDD" id="cd00041">
    <property type="entry name" value="CUB"/>
    <property type="match status" value="2"/>
</dbReference>
<reference evidence="12 13" key="1">
    <citation type="submission" date="2018-11" db="EMBL/GenBank/DDBJ databases">
        <authorList>
            <consortium name="Pathogen Informatics"/>
        </authorList>
    </citation>
    <scope>NUCLEOTIDE SEQUENCE [LARGE SCALE GENOMIC DNA]</scope>
</reference>
<keyword evidence="13" id="KW-1185">Reference proteome</keyword>
<evidence type="ECO:0000313" key="12">
    <source>
        <dbReference type="EMBL" id="VDK82361.1"/>
    </source>
</evidence>
<dbReference type="GO" id="GO:0004222">
    <property type="term" value="F:metalloendopeptidase activity"/>
    <property type="evidence" value="ECO:0007669"/>
    <property type="project" value="UniProtKB-UniRule"/>
</dbReference>
<evidence type="ECO:0000256" key="8">
    <source>
        <dbReference type="PROSITE-ProRule" id="PRU00059"/>
    </source>
</evidence>
<dbReference type="Gene3D" id="3.40.390.10">
    <property type="entry name" value="Collagenase (Catalytic Domain)"/>
    <property type="match status" value="1"/>
</dbReference>
<dbReference type="InterPro" id="IPR001881">
    <property type="entry name" value="EGF-like_Ca-bd_dom"/>
</dbReference>
<dbReference type="SUPFAM" id="SSF55486">
    <property type="entry name" value="Metalloproteases ('zincins'), catalytic domain"/>
    <property type="match status" value="1"/>
</dbReference>
<sequence length="413" mass="47219">MSWQVDSLEEPYDYDSIMHSSQWTYRNGEWIERVRPKDPNAKIGQREKLSEGDIKQTNKLYRCPLICGSQVRGTFGTITSPNYPQAYSANTRCLWEITVPVGSTITLSFTSFNLEGYVQCDADYVKIFNGPSKNEALLITLCGRDLPKTVSSTSNTMTMEFVSDSSVQEGGFSATFQAAPAVQDRNCQNTEHWCQQECKDTELSIECACRRDFELQPDGKSCKVLCRMLLTGVTGEPLSPVESSSSQCVWKLVQTQRNQVFRLTFTEFDLIKENCQDNSVRVVRRLENNKTIDKRYCGKTLPPTIISYDELTLVFDMGSSGQPTHFRANYRYEDNECATNNGDCEYRCYKTPGTYHCKCKKGFELYEKSKCRQRGFAKCLPESCIFTCLSELKLFHCFLIVTQYARKLSNTLW</sequence>
<feature type="domain" description="CUB" evidence="10">
    <location>
        <begin position="222"/>
        <end position="333"/>
    </location>
</feature>
<dbReference type="PROSITE" id="PS51864">
    <property type="entry name" value="ASTACIN"/>
    <property type="match status" value="1"/>
</dbReference>
<dbReference type="PROSITE" id="PS01186">
    <property type="entry name" value="EGF_2"/>
    <property type="match status" value="1"/>
</dbReference>
<dbReference type="EC" id="3.4.24.-" evidence="9"/>
<feature type="domain" description="Peptidase M12A" evidence="11">
    <location>
        <begin position="1"/>
        <end position="64"/>
    </location>
</feature>
<keyword evidence="4 9" id="KW-0378">Hydrolase</keyword>
<dbReference type="PROSITE" id="PS01180">
    <property type="entry name" value="CUB"/>
    <property type="match status" value="2"/>
</dbReference>
<dbReference type="SMART" id="SM00179">
    <property type="entry name" value="EGF_CA"/>
    <property type="match status" value="2"/>
</dbReference>
<dbReference type="SMART" id="SM00042">
    <property type="entry name" value="CUB"/>
    <property type="match status" value="2"/>
</dbReference>
<evidence type="ECO:0000256" key="6">
    <source>
        <dbReference type="ARBA" id="ARBA00023049"/>
    </source>
</evidence>
<dbReference type="FunFam" id="2.60.120.290:FF:000013">
    <property type="entry name" value="Membrane frizzled-related protein"/>
    <property type="match status" value="1"/>
</dbReference>
<keyword evidence="6 9" id="KW-0482">Metalloprotease</keyword>
<evidence type="ECO:0000256" key="7">
    <source>
        <dbReference type="ARBA" id="ARBA00023157"/>
    </source>
</evidence>
<dbReference type="Pfam" id="PF00431">
    <property type="entry name" value="CUB"/>
    <property type="match status" value="2"/>
</dbReference>
<keyword evidence="2 9" id="KW-0479">Metal-binding</keyword>
<evidence type="ECO:0000256" key="5">
    <source>
        <dbReference type="ARBA" id="ARBA00022833"/>
    </source>
</evidence>
<evidence type="ECO:0000256" key="4">
    <source>
        <dbReference type="ARBA" id="ARBA00022801"/>
    </source>
</evidence>
<dbReference type="InterPro" id="IPR001506">
    <property type="entry name" value="Peptidase_M12A"/>
</dbReference>
<dbReference type="Gene3D" id="2.60.120.290">
    <property type="entry name" value="Spermadhesin, CUB domain"/>
    <property type="match status" value="2"/>
</dbReference>
<gene>
    <name evidence="12" type="ORF">DILT_LOCUS3333</name>
</gene>
<evidence type="ECO:0000256" key="3">
    <source>
        <dbReference type="ARBA" id="ARBA00022737"/>
    </source>
</evidence>
<comment type="cofactor">
    <cofactor evidence="9">
        <name>Zn(2+)</name>
        <dbReference type="ChEBI" id="CHEBI:29105"/>
    </cofactor>
    <text evidence="9">Binds 1 zinc ion per subunit.</text>
</comment>
<feature type="domain" description="CUB" evidence="10">
    <location>
        <begin position="67"/>
        <end position="179"/>
    </location>
</feature>
<dbReference type="AlphaFoldDB" id="A0A3P6UXU1"/>
<dbReference type="Proteomes" id="UP000281553">
    <property type="component" value="Unassembled WGS sequence"/>
</dbReference>
<keyword evidence="7" id="KW-1015">Disulfide bond</keyword>
<keyword evidence="5 9" id="KW-0862">Zinc</keyword>
<dbReference type="OrthoDB" id="9067804at2759"/>
<proteinExistence type="predicted"/>
<evidence type="ECO:0000256" key="1">
    <source>
        <dbReference type="ARBA" id="ARBA00022670"/>
    </source>
</evidence>
<dbReference type="GO" id="GO:0006508">
    <property type="term" value="P:proteolysis"/>
    <property type="evidence" value="ECO:0007669"/>
    <property type="project" value="UniProtKB-KW"/>
</dbReference>
<comment type="caution">
    <text evidence="8">Lacks conserved residue(s) required for the propagation of feature annotation.</text>
</comment>
<dbReference type="Gene3D" id="2.10.25.10">
    <property type="entry name" value="Laminin"/>
    <property type="match status" value="2"/>
</dbReference>
<dbReference type="SUPFAM" id="SSF57196">
    <property type="entry name" value="EGF/Laminin"/>
    <property type="match status" value="2"/>
</dbReference>
<dbReference type="InterPro" id="IPR000742">
    <property type="entry name" value="EGF"/>
</dbReference>
<evidence type="ECO:0000256" key="9">
    <source>
        <dbReference type="RuleBase" id="RU361183"/>
    </source>
</evidence>
<dbReference type="InterPro" id="IPR000859">
    <property type="entry name" value="CUB_dom"/>
</dbReference>
<dbReference type="InterPro" id="IPR035914">
    <property type="entry name" value="Sperma_CUB_dom_sf"/>
</dbReference>
<dbReference type="SMART" id="SM00181">
    <property type="entry name" value="EGF"/>
    <property type="match status" value="2"/>
</dbReference>
<protein>
    <recommendedName>
        <fullName evidence="9">Metalloendopeptidase</fullName>
        <ecNumber evidence="9">3.4.24.-</ecNumber>
    </recommendedName>
</protein>
<keyword evidence="3" id="KW-0677">Repeat</keyword>
<evidence type="ECO:0000259" key="10">
    <source>
        <dbReference type="PROSITE" id="PS01180"/>
    </source>
</evidence>
<dbReference type="PANTHER" id="PTHR24251">
    <property type="entry name" value="OVOCHYMASE-RELATED"/>
    <property type="match status" value="1"/>
</dbReference>
<dbReference type="GO" id="GO:0005509">
    <property type="term" value="F:calcium ion binding"/>
    <property type="evidence" value="ECO:0007669"/>
    <property type="project" value="InterPro"/>
</dbReference>
<name>A0A3P6UXU1_DIBLA</name>
<dbReference type="Pfam" id="PF01400">
    <property type="entry name" value="Astacin"/>
    <property type="match status" value="1"/>
</dbReference>
<keyword evidence="1 9" id="KW-0645">Protease</keyword>
<evidence type="ECO:0000259" key="11">
    <source>
        <dbReference type="PROSITE" id="PS51864"/>
    </source>
</evidence>
<organism evidence="12 13">
    <name type="scientific">Dibothriocephalus latus</name>
    <name type="common">Fish tapeworm</name>
    <name type="synonym">Diphyllobothrium latum</name>
    <dbReference type="NCBI Taxonomy" id="60516"/>
    <lineage>
        <taxon>Eukaryota</taxon>
        <taxon>Metazoa</taxon>
        <taxon>Spiralia</taxon>
        <taxon>Lophotrochozoa</taxon>
        <taxon>Platyhelminthes</taxon>
        <taxon>Cestoda</taxon>
        <taxon>Eucestoda</taxon>
        <taxon>Diphyllobothriidea</taxon>
        <taxon>Diphyllobothriidae</taxon>
        <taxon>Dibothriocephalus</taxon>
    </lineage>
</organism>